<comment type="caution">
    <text evidence="8">The sequence shown here is derived from an EMBL/GenBank/DDBJ whole genome shotgun (WGS) entry which is preliminary data.</text>
</comment>
<keyword evidence="3 6" id="KW-1133">Transmembrane helix</keyword>
<reference evidence="8 9" key="1">
    <citation type="journal article" name="Sci. Rep.">
        <title>Genome-scale phylogenetic analyses confirm Olpidium as the closest living zoosporic fungus to the non-flagellated, terrestrial fungi.</title>
        <authorList>
            <person name="Chang Y."/>
            <person name="Rochon D."/>
            <person name="Sekimoto S."/>
            <person name="Wang Y."/>
            <person name="Chovatia M."/>
            <person name="Sandor L."/>
            <person name="Salamov A."/>
            <person name="Grigoriev I.V."/>
            <person name="Stajich J.E."/>
            <person name="Spatafora J.W."/>
        </authorList>
    </citation>
    <scope>NUCLEOTIDE SEQUENCE [LARGE SCALE GENOMIC DNA]</scope>
    <source>
        <strain evidence="8">S191</strain>
    </source>
</reference>
<protein>
    <submittedName>
        <fullName evidence="8">Concanavalin A-like lectin/glucanase domain-containing protein</fullName>
    </submittedName>
</protein>
<gene>
    <name evidence="8" type="ORF">BJ554DRAFT_5034</name>
</gene>
<dbReference type="GO" id="GO:0030246">
    <property type="term" value="F:carbohydrate binding"/>
    <property type="evidence" value="ECO:0007669"/>
    <property type="project" value="UniProtKB-KW"/>
</dbReference>
<dbReference type="SUPFAM" id="SSF49899">
    <property type="entry name" value="Concanavalin A-like lectins/glucanases"/>
    <property type="match status" value="1"/>
</dbReference>
<feature type="region of interest" description="Disordered" evidence="5">
    <location>
        <begin position="1"/>
        <end position="41"/>
    </location>
</feature>
<dbReference type="InterPro" id="IPR001870">
    <property type="entry name" value="B30.2/SPRY"/>
</dbReference>
<dbReference type="InterPro" id="IPR043136">
    <property type="entry name" value="B30.2/SPRY_sf"/>
</dbReference>
<feature type="non-terminal residue" evidence="8">
    <location>
        <position position="356"/>
    </location>
</feature>
<feature type="transmembrane region" description="Helical" evidence="6">
    <location>
        <begin position="66"/>
        <end position="87"/>
    </location>
</feature>
<name>A0A8H7ZM81_9FUNG</name>
<dbReference type="PANTHER" id="PTHR12864">
    <property type="entry name" value="RAN BINDING PROTEIN 9-RELATED"/>
    <property type="match status" value="1"/>
</dbReference>
<dbReference type="EMBL" id="JAEFCI010013237">
    <property type="protein sequence ID" value="KAG5455523.1"/>
    <property type="molecule type" value="Genomic_DNA"/>
</dbReference>
<evidence type="ECO:0000256" key="4">
    <source>
        <dbReference type="ARBA" id="ARBA00023136"/>
    </source>
</evidence>
<dbReference type="InterPro" id="IPR050618">
    <property type="entry name" value="Ubq-SigPath_Reg"/>
</dbReference>
<dbReference type="InterPro" id="IPR013320">
    <property type="entry name" value="ConA-like_dom_sf"/>
</dbReference>
<dbReference type="CDD" id="cd12910">
    <property type="entry name" value="SPRY_SSH4_like"/>
    <property type="match status" value="1"/>
</dbReference>
<dbReference type="InterPro" id="IPR035780">
    <property type="entry name" value="SPRY_Ssh4-like"/>
</dbReference>
<dbReference type="AlphaFoldDB" id="A0A8H7ZM81"/>
<evidence type="ECO:0000256" key="5">
    <source>
        <dbReference type="SAM" id="MobiDB-lite"/>
    </source>
</evidence>
<dbReference type="InterPro" id="IPR003877">
    <property type="entry name" value="SPRY_dom"/>
</dbReference>
<dbReference type="Pfam" id="PF00622">
    <property type="entry name" value="SPRY"/>
    <property type="match status" value="1"/>
</dbReference>
<dbReference type="Gene3D" id="2.60.120.920">
    <property type="match status" value="1"/>
</dbReference>
<proteinExistence type="predicted"/>
<keyword evidence="9" id="KW-1185">Reference proteome</keyword>
<dbReference type="SMART" id="SM00449">
    <property type="entry name" value="SPRY"/>
    <property type="match status" value="1"/>
</dbReference>
<evidence type="ECO:0000256" key="1">
    <source>
        <dbReference type="ARBA" id="ARBA00004167"/>
    </source>
</evidence>
<evidence type="ECO:0000259" key="7">
    <source>
        <dbReference type="PROSITE" id="PS50188"/>
    </source>
</evidence>
<evidence type="ECO:0000313" key="9">
    <source>
        <dbReference type="Proteomes" id="UP000673691"/>
    </source>
</evidence>
<dbReference type="PROSITE" id="PS50188">
    <property type="entry name" value="B302_SPRY"/>
    <property type="match status" value="1"/>
</dbReference>
<comment type="subcellular location">
    <subcellularLocation>
        <location evidence="1">Membrane</location>
        <topology evidence="1">Single-pass membrane protein</topology>
    </subcellularLocation>
</comment>
<feature type="compositionally biased region" description="Polar residues" evidence="5">
    <location>
        <begin position="17"/>
        <end position="39"/>
    </location>
</feature>
<dbReference type="OrthoDB" id="258495at2759"/>
<dbReference type="Proteomes" id="UP000673691">
    <property type="component" value="Unassembled WGS sequence"/>
</dbReference>
<evidence type="ECO:0000256" key="3">
    <source>
        <dbReference type="ARBA" id="ARBA00022989"/>
    </source>
</evidence>
<keyword evidence="4 6" id="KW-0472">Membrane</keyword>
<organism evidence="8 9">
    <name type="scientific">Olpidium bornovanus</name>
    <dbReference type="NCBI Taxonomy" id="278681"/>
    <lineage>
        <taxon>Eukaryota</taxon>
        <taxon>Fungi</taxon>
        <taxon>Fungi incertae sedis</taxon>
        <taxon>Olpidiomycota</taxon>
        <taxon>Olpidiomycotina</taxon>
        <taxon>Olpidiomycetes</taxon>
        <taxon>Olpidiales</taxon>
        <taxon>Olpidiaceae</taxon>
        <taxon>Olpidium</taxon>
    </lineage>
</organism>
<keyword evidence="2 6" id="KW-0812">Transmembrane</keyword>
<feature type="domain" description="B30.2/SPRY" evidence="7">
    <location>
        <begin position="187"/>
        <end position="356"/>
    </location>
</feature>
<evidence type="ECO:0000256" key="6">
    <source>
        <dbReference type="SAM" id="Phobius"/>
    </source>
</evidence>
<evidence type="ECO:0000256" key="2">
    <source>
        <dbReference type="ARBA" id="ARBA00022692"/>
    </source>
</evidence>
<evidence type="ECO:0000313" key="8">
    <source>
        <dbReference type="EMBL" id="KAG5455523.1"/>
    </source>
</evidence>
<sequence length="356" mass="38854">MTRFRKGPANGGGSMCEESTANLPATGDTPETPQGSRPNPSLRAVLAGSVRARRGLAQQPAAMEGWALFLLFLLVFATAFVAIFVTLRRLLRRRIALADEEDERRLRAGGSALTSLFATSSSSDDYYYPEPDAAMLRNANPLAIATHARSVAFERAYLPPPAPPILSGDFVRGLLFPNRSSASSAFLAAQESDLTAEQKFVIEELGVAAWEFVPDYELNCFVQDRTEVSFLEGEGGCVQTNLPLPKQKDIYYWEAKVFEKAPKTTVSIGLVTKPYPSWNRFSVGYQSDDGRKYVSDAFGGRNYGKTYQQGDVIGIGYRPQSGAVFFTRNGLRLDDAVSGMKQTLYPAVAADGPCVL</sequence>
<dbReference type="GO" id="GO:0016020">
    <property type="term" value="C:membrane"/>
    <property type="evidence" value="ECO:0007669"/>
    <property type="project" value="UniProtKB-SubCell"/>
</dbReference>
<accession>A0A8H7ZM81</accession>